<comment type="caution">
    <text evidence="3">The sequence shown here is derived from an EMBL/GenBank/DDBJ whole genome shotgun (WGS) entry which is preliminary data.</text>
</comment>
<dbReference type="AlphaFoldDB" id="A0A2P8HHA2"/>
<dbReference type="EMBL" id="PYAW01000004">
    <property type="protein sequence ID" value="PSL45581.1"/>
    <property type="molecule type" value="Genomic_DNA"/>
</dbReference>
<feature type="transmembrane region" description="Helical" evidence="2">
    <location>
        <begin position="376"/>
        <end position="398"/>
    </location>
</feature>
<evidence type="ECO:0000313" key="3">
    <source>
        <dbReference type="EMBL" id="PSL45581.1"/>
    </source>
</evidence>
<reference evidence="3 4" key="1">
    <citation type="submission" date="2018-03" db="EMBL/GenBank/DDBJ databases">
        <title>Genomic Encyclopedia of Archaeal and Bacterial Type Strains, Phase II (KMG-II): from individual species to whole genera.</title>
        <authorList>
            <person name="Goeker M."/>
        </authorList>
    </citation>
    <scope>NUCLEOTIDE SEQUENCE [LARGE SCALE GENOMIC DNA]</scope>
    <source>
        <strain evidence="3 4">DSM 24859</strain>
    </source>
</reference>
<accession>A0A2P8HHA2</accession>
<feature type="transmembrane region" description="Helical" evidence="2">
    <location>
        <begin position="6"/>
        <end position="27"/>
    </location>
</feature>
<feature type="transmembrane region" description="Helical" evidence="2">
    <location>
        <begin position="232"/>
        <end position="250"/>
    </location>
</feature>
<organism evidence="3 4">
    <name type="scientific">Chitinophaga niastensis</name>
    <dbReference type="NCBI Taxonomy" id="536980"/>
    <lineage>
        <taxon>Bacteria</taxon>
        <taxon>Pseudomonadati</taxon>
        <taxon>Bacteroidota</taxon>
        <taxon>Chitinophagia</taxon>
        <taxon>Chitinophagales</taxon>
        <taxon>Chitinophagaceae</taxon>
        <taxon>Chitinophaga</taxon>
    </lineage>
</organism>
<feature type="region of interest" description="Disordered" evidence="1">
    <location>
        <begin position="77"/>
        <end position="98"/>
    </location>
</feature>
<evidence type="ECO:0000256" key="2">
    <source>
        <dbReference type="SAM" id="Phobius"/>
    </source>
</evidence>
<sequence>MFNNVAIDVAIGLVFIYLLYSLLTTIIQEIIAAKLSFRAKFLEKAIIRMLQDKQEYSTFTKWGIFINQLAKPKSNKKQEVRVSEMEEDNKKERAADNATIQKKKGPNSFAAAFYNHSLIKVFSQEDCTRKPAYLVSTTFSKIVLDLLKGHEVVPGENIRSKIQESLTTGTIKWNPGNINEQVIHDTIIEKDTKAYLNSIWADAQGDVEKFRDLMEQWFNETMDRTTGWYKKYTQFISLLIGLVLAIVFNVDTLKIADALRKDPKLREQLVQQAGAFVAAHPDLNAELQTAKKAVKEKVTADSSITKKDSVIKVAGTNLDKRYDSLKQVMDSLNAAAGNLVSGDIVRTRDILGTGIYSVSLMKTGEDWYSLNVLWRFLQALAGWIITALALSLGSPFWFDILNKLMKLRSSVAPAIEQDTAKAKEVNTNNIKRVG</sequence>
<dbReference type="Proteomes" id="UP000240971">
    <property type="component" value="Unassembled WGS sequence"/>
</dbReference>
<keyword evidence="2" id="KW-0812">Transmembrane</keyword>
<keyword evidence="2" id="KW-0472">Membrane</keyword>
<evidence type="ECO:0000313" key="4">
    <source>
        <dbReference type="Proteomes" id="UP000240971"/>
    </source>
</evidence>
<proteinExistence type="predicted"/>
<feature type="compositionally biased region" description="Basic and acidic residues" evidence="1">
    <location>
        <begin position="77"/>
        <end position="95"/>
    </location>
</feature>
<gene>
    <name evidence="3" type="ORF">CLV51_104287</name>
</gene>
<evidence type="ECO:0000256" key="1">
    <source>
        <dbReference type="SAM" id="MobiDB-lite"/>
    </source>
</evidence>
<keyword evidence="4" id="KW-1185">Reference proteome</keyword>
<dbReference type="RefSeq" id="WP_106529900.1">
    <property type="nucleotide sequence ID" value="NZ_PYAW01000004.1"/>
</dbReference>
<protein>
    <submittedName>
        <fullName evidence="3">Uncharacterized protein</fullName>
    </submittedName>
</protein>
<dbReference type="OrthoDB" id="6286374at2"/>
<name>A0A2P8HHA2_CHINA</name>
<keyword evidence="2" id="KW-1133">Transmembrane helix</keyword>